<evidence type="ECO:0000259" key="2">
    <source>
        <dbReference type="Pfam" id="PF01757"/>
    </source>
</evidence>
<feature type="domain" description="Acyltransferase 3" evidence="2">
    <location>
        <begin position="5"/>
        <end position="353"/>
    </location>
</feature>
<accession>A0A8S1ESY9</accession>
<name>A0A8S1ESY9_9PELO</name>
<dbReference type="InterPro" id="IPR043968">
    <property type="entry name" value="SGNH"/>
</dbReference>
<keyword evidence="1" id="KW-1133">Transmembrane helix</keyword>
<dbReference type="InterPro" id="IPR050879">
    <property type="entry name" value="Acyltransferase_3"/>
</dbReference>
<dbReference type="GO" id="GO:0000271">
    <property type="term" value="P:polysaccharide biosynthetic process"/>
    <property type="evidence" value="ECO:0007669"/>
    <property type="project" value="TreeGrafter"/>
</dbReference>
<dbReference type="EMBL" id="CADEPM010000005">
    <property type="protein sequence ID" value="CAB3406798.1"/>
    <property type="molecule type" value="Genomic_DNA"/>
</dbReference>
<reference evidence="4 5" key="1">
    <citation type="submission" date="2020-04" db="EMBL/GenBank/DDBJ databases">
        <authorList>
            <person name="Laetsch R D."/>
            <person name="Stevens L."/>
            <person name="Kumar S."/>
            <person name="Blaxter L. M."/>
        </authorList>
    </citation>
    <scope>NUCLEOTIDE SEQUENCE [LARGE SCALE GENOMIC DNA]</scope>
</reference>
<evidence type="ECO:0000256" key="1">
    <source>
        <dbReference type="SAM" id="Phobius"/>
    </source>
</evidence>
<feature type="transmembrane region" description="Helical" evidence="1">
    <location>
        <begin position="161"/>
        <end position="179"/>
    </location>
</feature>
<feature type="transmembrane region" description="Helical" evidence="1">
    <location>
        <begin position="7"/>
        <end position="24"/>
    </location>
</feature>
<feature type="transmembrane region" description="Helical" evidence="1">
    <location>
        <begin position="71"/>
        <end position="90"/>
    </location>
</feature>
<feature type="transmembrane region" description="Helical" evidence="1">
    <location>
        <begin position="277"/>
        <end position="295"/>
    </location>
</feature>
<protein>
    <recommendedName>
        <fullName evidence="6">Acyltransferase</fullName>
    </recommendedName>
</protein>
<dbReference type="Pfam" id="PF19040">
    <property type="entry name" value="SGNH"/>
    <property type="match status" value="1"/>
</dbReference>
<proteinExistence type="predicted"/>
<dbReference type="Proteomes" id="UP000494206">
    <property type="component" value="Unassembled WGS sequence"/>
</dbReference>
<keyword evidence="1" id="KW-0472">Membrane</keyword>
<feature type="transmembrane region" description="Helical" evidence="1">
    <location>
        <begin position="131"/>
        <end position="154"/>
    </location>
</feature>
<feature type="transmembrane region" description="Helical" evidence="1">
    <location>
        <begin position="307"/>
        <end position="325"/>
    </location>
</feature>
<dbReference type="OrthoDB" id="92766at2759"/>
<dbReference type="AlphaFoldDB" id="A0A8S1ESY9"/>
<organism evidence="4 5">
    <name type="scientific">Caenorhabditis bovis</name>
    <dbReference type="NCBI Taxonomy" id="2654633"/>
    <lineage>
        <taxon>Eukaryota</taxon>
        <taxon>Metazoa</taxon>
        <taxon>Ecdysozoa</taxon>
        <taxon>Nematoda</taxon>
        <taxon>Chromadorea</taxon>
        <taxon>Rhabditida</taxon>
        <taxon>Rhabditina</taxon>
        <taxon>Rhabditomorpha</taxon>
        <taxon>Rhabditoidea</taxon>
        <taxon>Rhabditidae</taxon>
        <taxon>Peloderinae</taxon>
        <taxon>Caenorhabditis</taxon>
    </lineage>
</organism>
<dbReference type="GO" id="GO:0016747">
    <property type="term" value="F:acyltransferase activity, transferring groups other than amino-acyl groups"/>
    <property type="evidence" value="ECO:0007669"/>
    <property type="project" value="InterPro"/>
</dbReference>
<feature type="transmembrane region" description="Helical" evidence="1">
    <location>
        <begin position="30"/>
        <end position="50"/>
    </location>
</feature>
<evidence type="ECO:0000313" key="4">
    <source>
        <dbReference type="EMBL" id="CAB3406798.1"/>
    </source>
</evidence>
<evidence type="ECO:0008006" key="6">
    <source>
        <dbReference type="Google" id="ProtNLM"/>
    </source>
</evidence>
<feature type="transmembrane region" description="Helical" evidence="1">
    <location>
        <begin position="250"/>
        <end position="270"/>
    </location>
</feature>
<keyword evidence="5" id="KW-1185">Reference proteome</keyword>
<dbReference type="GO" id="GO:0016020">
    <property type="term" value="C:membrane"/>
    <property type="evidence" value="ECO:0007669"/>
    <property type="project" value="TreeGrafter"/>
</dbReference>
<dbReference type="Pfam" id="PF01757">
    <property type="entry name" value="Acyl_transf_3"/>
    <property type="match status" value="1"/>
</dbReference>
<feature type="transmembrane region" description="Helical" evidence="1">
    <location>
        <begin position="359"/>
        <end position="384"/>
    </location>
</feature>
<dbReference type="InterPro" id="IPR002656">
    <property type="entry name" value="Acyl_transf_3_dom"/>
</dbReference>
<dbReference type="PANTHER" id="PTHR23028:SF115">
    <property type="entry name" value="ACYL_TRANSF_3 DOMAIN-CONTAINING PROTEIN-RELATED"/>
    <property type="match status" value="1"/>
</dbReference>
<gene>
    <name evidence="4" type="ORF">CBOVIS_LOCUS8819</name>
</gene>
<sequence>MKRLDLQGIRGIAILAVLLFHYFGDTFPNGYIGVDMFFVLSGYLMTMILGSSKSLDSASIQQFYYRRIKRIVPLFMFTIFGATLLVFLLFPPTFISINCDSAFTSMFLYRNLARHSDRNEYFKMLNQADDIFTHTWSLSVEMQFYVHAPLLLLVASKCHDYRILYASTVFIASLAYHLLADSDTSFNSVFCRIWQFVAGSFAFNISEYFKELDVNPKNEFLLLDQDDHDDDDLDIEQASPKLRGPSLPRLPFQTALYISLILLLILSFFPEELPSKILRITCTLLTAVIITAGTLVDQNPLNNRHLVYFGDISYALYLVHWPLYVYVKFTYPDDHRVFTFAVTFSIILAILISETYERFYLSLAKPAIAILIISLYASTAFLIINQDAIADNLNQWRYGEMEAKVREFDNADFETNKFANISVEKAIILMKKWAKDEPKMLILPNCFPNRTEHGFCEFQNSTLKGTLLTYVIGNSYTANIGDLVHDQLISPLSGNITEDRVYQEALKTLRIYETMIKKRIYLLDSVTIPKSPNLSKYAERLEAGESVKQNDFVVDMSYKNGRRRLRELVKRCLKCELINISPYFYDAHSEKCFDEKTKLGYFFNGGHLTPMAKQMIYPEFQRIANDFEY</sequence>
<evidence type="ECO:0000259" key="3">
    <source>
        <dbReference type="Pfam" id="PF19040"/>
    </source>
</evidence>
<dbReference type="PANTHER" id="PTHR23028">
    <property type="entry name" value="ACETYLTRANSFERASE"/>
    <property type="match status" value="1"/>
</dbReference>
<comment type="caution">
    <text evidence="4">The sequence shown here is derived from an EMBL/GenBank/DDBJ whole genome shotgun (WGS) entry which is preliminary data.</text>
</comment>
<keyword evidence="1" id="KW-0812">Transmembrane</keyword>
<evidence type="ECO:0000313" key="5">
    <source>
        <dbReference type="Proteomes" id="UP000494206"/>
    </source>
</evidence>
<feature type="domain" description="SGNH" evidence="3">
    <location>
        <begin position="496"/>
        <end position="621"/>
    </location>
</feature>
<feature type="transmembrane region" description="Helical" evidence="1">
    <location>
        <begin position="337"/>
        <end position="353"/>
    </location>
</feature>